<accession>A0A0K1EDN3</accession>
<dbReference type="Proteomes" id="UP000067626">
    <property type="component" value="Chromosome"/>
</dbReference>
<dbReference type="EMBL" id="CP012159">
    <property type="protein sequence ID" value="AKT38673.1"/>
    <property type="molecule type" value="Genomic_DNA"/>
</dbReference>
<proteinExistence type="predicted"/>
<protein>
    <recommendedName>
        <fullName evidence="3">Heme NO-binding domain-containing protein</fullName>
    </recommendedName>
</protein>
<sequence length="212" mass="23501">MTRRPLSVLRIPTLPAAPGKSGFHIKGVVYSGIFGRLAQETGALERLREELNDQTLLGFFDQLFLASGWYDIFPIVPLFSAMARTRGVSFESASIEGTRARATEDLNSIYRSFYRGATPAQVALRLARGFGRYIDFGDATSTENADGTVEIATHKLPTFLLPWYMPSAATFCRIALELAGARDVRTFWRAPEDDGERGDISLASIQLSLSWR</sequence>
<evidence type="ECO:0000313" key="2">
    <source>
        <dbReference type="Proteomes" id="UP000067626"/>
    </source>
</evidence>
<dbReference type="RefSeq" id="WP_050430874.1">
    <property type="nucleotide sequence ID" value="NZ_CP012159.1"/>
</dbReference>
<dbReference type="AlphaFoldDB" id="A0A0K1EDN3"/>
<gene>
    <name evidence="1" type="ORF">CMC5_028210</name>
</gene>
<dbReference type="OrthoDB" id="5503362at2"/>
<keyword evidence="2" id="KW-1185">Reference proteome</keyword>
<evidence type="ECO:0008006" key="3">
    <source>
        <dbReference type="Google" id="ProtNLM"/>
    </source>
</evidence>
<name>A0A0K1EDN3_CHOCO</name>
<organism evidence="1 2">
    <name type="scientific">Chondromyces crocatus</name>
    <dbReference type="NCBI Taxonomy" id="52"/>
    <lineage>
        <taxon>Bacteria</taxon>
        <taxon>Pseudomonadati</taxon>
        <taxon>Myxococcota</taxon>
        <taxon>Polyangia</taxon>
        <taxon>Polyangiales</taxon>
        <taxon>Polyangiaceae</taxon>
        <taxon>Chondromyces</taxon>
    </lineage>
</organism>
<dbReference type="KEGG" id="ccro:CMC5_028210"/>
<reference evidence="1 2" key="1">
    <citation type="submission" date="2015-07" db="EMBL/GenBank/DDBJ databases">
        <title>Genome analysis of myxobacterium Chondromyces crocatus Cm c5 reveals a high potential for natural compound synthesis and the genetic basis for the loss of fruiting body formation.</title>
        <authorList>
            <person name="Zaburannyi N."/>
            <person name="Bunk B."/>
            <person name="Maier J."/>
            <person name="Overmann J."/>
            <person name="Mueller R."/>
        </authorList>
    </citation>
    <scope>NUCLEOTIDE SEQUENCE [LARGE SCALE GENOMIC DNA]</scope>
    <source>
        <strain evidence="1 2">Cm c5</strain>
    </source>
</reference>
<evidence type="ECO:0000313" key="1">
    <source>
        <dbReference type="EMBL" id="AKT38673.1"/>
    </source>
</evidence>